<dbReference type="OrthoDB" id="9802991at2"/>
<proteinExistence type="predicted"/>
<reference evidence="7" key="1">
    <citation type="submission" date="2017-11" db="EMBL/GenBank/DDBJ databases">
        <title>Otitis media/interna in a cat caused by the recently described species Corynebacterium provencense.</title>
        <authorList>
            <person name="Kittl S."/>
            <person name="Brodard I."/>
            <person name="Rychener L."/>
            <person name="Jores J."/>
            <person name="Roosje P."/>
            <person name="Gobeli Brawand S."/>
        </authorList>
    </citation>
    <scope>NUCLEOTIDE SEQUENCE [LARGE SCALE GENOMIC DNA]</scope>
    <source>
        <strain evidence="7">17KM38</strain>
    </source>
</reference>
<evidence type="ECO:0000313" key="6">
    <source>
        <dbReference type="EMBL" id="AWT26114.1"/>
    </source>
</evidence>
<sequence length="235" mass="25255">MNPHTGPRPGAQTGPHTIPVVEVLPTGPLDMNCLVVHDGTRATVVDPGMGAADRIRRLVSDRGLTVEQVLLTHGHIDHVRDLPEIQEEYGVPAYMHPGDRPWLLRETLDSLGELGQMHATDRMPTPRVPAPVNDGDTLSVAGVDFTAHLMPGHSPGSVMYRGTLGGTTVILGGDVLFRGGVGRTDLPLSDPHAMMDSLRRIPEIFDDADIVYPGHGPATTVGREKKDNGFLRSVV</sequence>
<organism evidence="6 7">
    <name type="scientific">Corynebacterium provencense</name>
    <dbReference type="NCBI Taxonomy" id="1737425"/>
    <lineage>
        <taxon>Bacteria</taxon>
        <taxon>Bacillati</taxon>
        <taxon>Actinomycetota</taxon>
        <taxon>Actinomycetes</taxon>
        <taxon>Mycobacteriales</taxon>
        <taxon>Corynebacteriaceae</taxon>
        <taxon>Corynebacterium</taxon>
    </lineage>
</organism>
<dbReference type="KEGG" id="cpre:Csp1_13210"/>
<protein>
    <submittedName>
        <fullName evidence="6">Hydroxyacylglutathione hydrolase GloC</fullName>
        <ecNumber evidence="6">3.1.2.6</ecNumber>
    </submittedName>
</protein>
<dbReference type="InterPro" id="IPR051453">
    <property type="entry name" value="MBL_Glyoxalase_II"/>
</dbReference>
<dbReference type="Gene3D" id="3.60.15.10">
    <property type="entry name" value="Ribonuclease Z/Hydroxyacylglutathione hydrolase-like"/>
    <property type="match status" value="1"/>
</dbReference>
<evidence type="ECO:0000256" key="1">
    <source>
        <dbReference type="ARBA" id="ARBA00001947"/>
    </source>
</evidence>
<evidence type="ECO:0000259" key="5">
    <source>
        <dbReference type="SMART" id="SM00849"/>
    </source>
</evidence>
<name>A0A2Z3YU39_9CORY</name>
<keyword evidence="7" id="KW-1185">Reference proteome</keyword>
<gene>
    <name evidence="6" type="primary">gloC_2</name>
    <name evidence="6" type="ORF">Csp1_13210</name>
</gene>
<evidence type="ECO:0000256" key="2">
    <source>
        <dbReference type="ARBA" id="ARBA00022723"/>
    </source>
</evidence>
<dbReference type="InterPro" id="IPR001279">
    <property type="entry name" value="Metallo-B-lactamas"/>
</dbReference>
<dbReference type="GO" id="GO:0046872">
    <property type="term" value="F:metal ion binding"/>
    <property type="evidence" value="ECO:0007669"/>
    <property type="project" value="UniProtKB-KW"/>
</dbReference>
<dbReference type="InterPro" id="IPR036866">
    <property type="entry name" value="RibonucZ/Hydroxyglut_hydro"/>
</dbReference>
<dbReference type="PANTHER" id="PTHR46233:SF3">
    <property type="entry name" value="HYDROXYACYLGLUTATHIONE HYDROLASE GLOC"/>
    <property type="match status" value="1"/>
</dbReference>
<dbReference type="CDD" id="cd06262">
    <property type="entry name" value="metallo-hydrolase-like_MBL-fold"/>
    <property type="match status" value="1"/>
</dbReference>
<keyword evidence="3 6" id="KW-0378">Hydrolase</keyword>
<evidence type="ECO:0000256" key="4">
    <source>
        <dbReference type="ARBA" id="ARBA00022833"/>
    </source>
</evidence>
<dbReference type="EC" id="3.1.2.6" evidence="6"/>
<dbReference type="PANTHER" id="PTHR46233">
    <property type="entry name" value="HYDROXYACYLGLUTATHIONE HYDROLASE GLOC"/>
    <property type="match status" value="1"/>
</dbReference>
<keyword evidence="4" id="KW-0862">Zinc</keyword>
<dbReference type="STRING" id="1737425.GCA_900049755_02422"/>
<evidence type="ECO:0000256" key="3">
    <source>
        <dbReference type="ARBA" id="ARBA00022801"/>
    </source>
</evidence>
<dbReference type="Proteomes" id="UP000247696">
    <property type="component" value="Chromosome"/>
</dbReference>
<dbReference type="AlphaFoldDB" id="A0A2Z3YU39"/>
<comment type="cofactor">
    <cofactor evidence="1">
        <name>Zn(2+)</name>
        <dbReference type="ChEBI" id="CHEBI:29105"/>
    </cofactor>
</comment>
<dbReference type="EMBL" id="CP024988">
    <property type="protein sequence ID" value="AWT26114.1"/>
    <property type="molecule type" value="Genomic_DNA"/>
</dbReference>
<evidence type="ECO:0000313" key="7">
    <source>
        <dbReference type="Proteomes" id="UP000247696"/>
    </source>
</evidence>
<dbReference type="SUPFAM" id="SSF56281">
    <property type="entry name" value="Metallo-hydrolase/oxidoreductase"/>
    <property type="match status" value="1"/>
</dbReference>
<dbReference type="Pfam" id="PF00753">
    <property type="entry name" value="Lactamase_B"/>
    <property type="match status" value="1"/>
</dbReference>
<dbReference type="GO" id="GO:0004416">
    <property type="term" value="F:hydroxyacylglutathione hydrolase activity"/>
    <property type="evidence" value="ECO:0007669"/>
    <property type="project" value="UniProtKB-EC"/>
</dbReference>
<keyword evidence="2" id="KW-0479">Metal-binding</keyword>
<dbReference type="SMART" id="SM00849">
    <property type="entry name" value="Lactamase_B"/>
    <property type="match status" value="1"/>
</dbReference>
<feature type="domain" description="Metallo-beta-lactamase" evidence="5">
    <location>
        <begin position="30"/>
        <end position="215"/>
    </location>
</feature>
<accession>A0A2Z3YU39</accession>
<dbReference type="RefSeq" id="WP_110481378.1">
    <property type="nucleotide sequence ID" value="NZ_CP024988.1"/>
</dbReference>